<gene>
    <name evidence="2" type="ORF">SAMN05877842_108135</name>
</gene>
<protein>
    <submittedName>
        <fullName evidence="2">Putative adhesin</fullName>
    </submittedName>
</protein>
<evidence type="ECO:0000313" key="2">
    <source>
        <dbReference type="EMBL" id="SOC40709.1"/>
    </source>
</evidence>
<feature type="domain" description="DUF4097" evidence="1">
    <location>
        <begin position="42"/>
        <end position="255"/>
    </location>
</feature>
<reference evidence="3" key="1">
    <citation type="submission" date="2017-08" db="EMBL/GenBank/DDBJ databases">
        <authorList>
            <person name="Varghese N."/>
            <person name="Submissions S."/>
        </authorList>
    </citation>
    <scope>NUCLEOTIDE SEQUENCE [LARGE SCALE GENOMIC DNA]</scope>
    <source>
        <strain evidence="3">JC23</strain>
    </source>
</reference>
<proteinExistence type="predicted"/>
<dbReference type="Proteomes" id="UP000219252">
    <property type="component" value="Unassembled WGS sequence"/>
</dbReference>
<accession>A0A285UFU8</accession>
<evidence type="ECO:0000313" key="3">
    <source>
        <dbReference type="Proteomes" id="UP000219252"/>
    </source>
</evidence>
<sequence length="258" mass="29346">MKKSYIIILLVILIGISLVNVAWGFFTGGGKEEVQIDREQFEHVEIDTTNADIQIHVTDSRPYVELVNKQKYDLQVEVKGKSLDIEVDEPWFNWFSFDFSFRTPKLNVYLPKEMYETIEVKTNNGKIDVNGLEVKELNTETNNGRIVVKDVISSTIYTDSNNGKVILENITGKIIGETHNGDIIITKDVIDQPMELETHNGDVTVQTKKEPENVTYHFKTHNGEVTVFGSEYFNPVVGNGENLIQLRTHNGNITVKKQ</sequence>
<dbReference type="RefSeq" id="WP_170949484.1">
    <property type="nucleotide sequence ID" value="NZ_OBQC01000008.1"/>
</dbReference>
<name>A0A285UFU8_9BACL</name>
<organism evidence="2 3">
    <name type="scientific">Ureibacillus acetophenoni</name>
    <dbReference type="NCBI Taxonomy" id="614649"/>
    <lineage>
        <taxon>Bacteria</taxon>
        <taxon>Bacillati</taxon>
        <taxon>Bacillota</taxon>
        <taxon>Bacilli</taxon>
        <taxon>Bacillales</taxon>
        <taxon>Caryophanaceae</taxon>
        <taxon>Ureibacillus</taxon>
    </lineage>
</organism>
<dbReference type="EMBL" id="OBQC01000008">
    <property type="protein sequence ID" value="SOC40709.1"/>
    <property type="molecule type" value="Genomic_DNA"/>
</dbReference>
<dbReference type="Pfam" id="PF13349">
    <property type="entry name" value="DUF4097"/>
    <property type="match status" value="1"/>
</dbReference>
<dbReference type="InterPro" id="IPR025164">
    <property type="entry name" value="Toastrack_DUF4097"/>
</dbReference>
<dbReference type="Gene3D" id="2.160.20.120">
    <property type="match status" value="1"/>
</dbReference>
<keyword evidence="3" id="KW-1185">Reference proteome</keyword>
<dbReference type="AlphaFoldDB" id="A0A285UFU8"/>
<evidence type="ECO:0000259" key="1">
    <source>
        <dbReference type="Pfam" id="PF13349"/>
    </source>
</evidence>